<accession>A0A7S1F6V0</accession>
<dbReference type="SUPFAM" id="SSF53448">
    <property type="entry name" value="Nucleotide-diphospho-sugar transferases"/>
    <property type="match status" value="1"/>
</dbReference>
<feature type="compositionally biased region" description="Polar residues" evidence="1">
    <location>
        <begin position="1"/>
        <end position="14"/>
    </location>
</feature>
<evidence type="ECO:0008006" key="3">
    <source>
        <dbReference type="Google" id="ProtNLM"/>
    </source>
</evidence>
<dbReference type="InterPro" id="IPR050587">
    <property type="entry name" value="GNT1/Glycosyltrans_8"/>
</dbReference>
<dbReference type="InterPro" id="IPR029044">
    <property type="entry name" value="Nucleotide-diphossugar_trans"/>
</dbReference>
<dbReference type="Gene3D" id="3.90.550.10">
    <property type="entry name" value="Spore Coat Polysaccharide Biosynthesis Protein SpsA, Chain A"/>
    <property type="match status" value="1"/>
</dbReference>
<dbReference type="EMBL" id="HBFQ01029996">
    <property type="protein sequence ID" value="CAD8846795.1"/>
    <property type="molecule type" value="Transcribed_RNA"/>
</dbReference>
<evidence type="ECO:0000256" key="1">
    <source>
        <dbReference type="SAM" id="MobiDB-lite"/>
    </source>
</evidence>
<reference evidence="2" key="1">
    <citation type="submission" date="2021-01" db="EMBL/GenBank/DDBJ databases">
        <authorList>
            <person name="Corre E."/>
            <person name="Pelletier E."/>
            <person name="Niang G."/>
            <person name="Scheremetjew M."/>
            <person name="Finn R."/>
            <person name="Kale V."/>
            <person name="Holt S."/>
            <person name="Cochrane G."/>
            <person name="Meng A."/>
            <person name="Brown T."/>
            <person name="Cohen L."/>
        </authorList>
    </citation>
    <scope>NUCLEOTIDE SEQUENCE</scope>
</reference>
<proteinExistence type="predicted"/>
<feature type="region of interest" description="Disordered" evidence="1">
    <location>
        <begin position="1"/>
        <end position="26"/>
    </location>
</feature>
<protein>
    <recommendedName>
        <fullName evidence="3">Hexosyltransferase</fullName>
    </recommendedName>
</protein>
<evidence type="ECO:0000313" key="2">
    <source>
        <dbReference type="EMBL" id="CAD8846795.1"/>
    </source>
</evidence>
<organism evidence="2">
    <name type="scientific">Noctiluca scintillans</name>
    <name type="common">Sea sparkle</name>
    <name type="synonym">Red tide dinoflagellate</name>
    <dbReference type="NCBI Taxonomy" id="2966"/>
    <lineage>
        <taxon>Eukaryota</taxon>
        <taxon>Sar</taxon>
        <taxon>Alveolata</taxon>
        <taxon>Dinophyceae</taxon>
        <taxon>Noctilucales</taxon>
        <taxon>Noctilucaceae</taxon>
        <taxon>Noctiluca</taxon>
    </lineage>
</organism>
<dbReference type="PANTHER" id="PTHR11183">
    <property type="entry name" value="GLYCOGENIN SUBFAMILY MEMBER"/>
    <property type="match status" value="1"/>
</dbReference>
<name>A0A7S1F6V0_NOCSC</name>
<dbReference type="AlphaFoldDB" id="A0A7S1F6V0"/>
<sequence length="447" mass="50187">MGIRQRVQSESSSPHKIAKTRHMEARSRSPKRLLVTKTARCFPVRRAPRRRILSVNGAPVATPLNRCPRTRTSFDQDAAVKAPLPHEIVVVREAPREADAIELPRDAAIEEVPRERLSRFAYVCLFFGDRVDVFAGLMVIGHSLRVRFASPHELVLLYTSDVPVHFLAALGTLFTLRPVDDVPFGGHAIWHSTRPELWRTCVKLRSMELTMFSKVLFLDSDVLVRRPLDDLFELPTPAGVEVNSEDPVGPLPLGSRIPSNRLLDPETGALRARVNAGVLLLTPDPAVFEQLAAKALVAKCCDSFNPEEDLLTRHWAGAWTSLGLHHNHEMWRMNATSAEAASAAAVLHFSTRWAKPHWAAWHQVSDDEAFEVTKVWLKCACWSDPHDLFATATKEWAGAFRDCKQWSLGLGHDLLEVCSGGEDPRDLFPSRALIEWLDAFREGHRAW</sequence>
<gene>
    <name evidence="2" type="ORF">NSCI0253_LOCUS21145</name>
</gene>